<reference evidence="1 2" key="1">
    <citation type="submission" date="2014-04" db="EMBL/GenBank/DDBJ databases">
        <authorList>
            <consortium name="DOE Joint Genome Institute"/>
            <person name="Kuo A."/>
            <person name="Girlanda M."/>
            <person name="Perotto S."/>
            <person name="Kohler A."/>
            <person name="Nagy L.G."/>
            <person name="Floudas D."/>
            <person name="Copeland A."/>
            <person name="Barry K.W."/>
            <person name="Cichocki N."/>
            <person name="Veneault-Fourrey C."/>
            <person name="LaButti K."/>
            <person name="Lindquist E.A."/>
            <person name="Lipzen A."/>
            <person name="Lundell T."/>
            <person name="Morin E."/>
            <person name="Murat C."/>
            <person name="Sun H."/>
            <person name="Tunlid A."/>
            <person name="Henrissat B."/>
            <person name="Grigoriev I.V."/>
            <person name="Hibbett D.S."/>
            <person name="Martin F."/>
            <person name="Nordberg H.P."/>
            <person name="Cantor M.N."/>
            <person name="Hua S.X."/>
        </authorList>
    </citation>
    <scope>NUCLEOTIDE SEQUENCE [LARGE SCALE GENOMIC DNA]</scope>
    <source>
        <strain evidence="1 2">MUT 4182</strain>
    </source>
</reference>
<keyword evidence="2" id="KW-1185">Reference proteome</keyword>
<gene>
    <name evidence="1" type="ORF">M407DRAFT_247180</name>
</gene>
<reference evidence="2" key="2">
    <citation type="submission" date="2015-01" db="EMBL/GenBank/DDBJ databases">
        <title>Evolutionary Origins and Diversification of the Mycorrhizal Mutualists.</title>
        <authorList>
            <consortium name="DOE Joint Genome Institute"/>
            <consortium name="Mycorrhizal Genomics Consortium"/>
            <person name="Kohler A."/>
            <person name="Kuo A."/>
            <person name="Nagy L.G."/>
            <person name="Floudas D."/>
            <person name="Copeland A."/>
            <person name="Barry K.W."/>
            <person name="Cichocki N."/>
            <person name="Veneault-Fourrey C."/>
            <person name="LaButti K."/>
            <person name="Lindquist E.A."/>
            <person name="Lipzen A."/>
            <person name="Lundell T."/>
            <person name="Morin E."/>
            <person name="Murat C."/>
            <person name="Riley R."/>
            <person name="Ohm R."/>
            <person name="Sun H."/>
            <person name="Tunlid A."/>
            <person name="Henrissat B."/>
            <person name="Grigoriev I.V."/>
            <person name="Hibbett D.S."/>
            <person name="Martin F."/>
        </authorList>
    </citation>
    <scope>NUCLEOTIDE SEQUENCE [LARGE SCALE GENOMIC DNA]</scope>
    <source>
        <strain evidence="2">MUT 4182</strain>
    </source>
</reference>
<dbReference type="OrthoDB" id="3282253at2759"/>
<dbReference type="Proteomes" id="UP000054248">
    <property type="component" value="Unassembled WGS sequence"/>
</dbReference>
<feature type="non-terminal residue" evidence="1">
    <location>
        <position position="189"/>
    </location>
</feature>
<evidence type="ECO:0000313" key="1">
    <source>
        <dbReference type="EMBL" id="KIO15630.1"/>
    </source>
</evidence>
<dbReference type="EMBL" id="KN823911">
    <property type="protein sequence ID" value="KIO15630.1"/>
    <property type="molecule type" value="Genomic_DNA"/>
</dbReference>
<dbReference type="AlphaFoldDB" id="A0A0C3PMQ0"/>
<name>A0A0C3PMQ0_9AGAM</name>
<proteinExistence type="predicted"/>
<accession>A0A0C3PMQ0</accession>
<protein>
    <submittedName>
        <fullName evidence="1">Uncharacterized protein</fullName>
    </submittedName>
</protein>
<sequence>MESFLEKHGLALEEFTVLPKACSGYLKRLDQLCPTLHTFRTHYLELPGSTVPSVRTVGIYGLEHAGRDSESGESVISSMFKVFPNVTTIQDLSWRSDVIRRRAYTNWTDPEGAKRREFWTQVNLAVQRRSQSPQPMETGEQFPVREVALLDWRGKPVEAVPTKPPAGQHAMLDPDDQLLDALVSRARHL</sequence>
<organism evidence="1 2">
    <name type="scientific">Tulasnella calospora MUT 4182</name>
    <dbReference type="NCBI Taxonomy" id="1051891"/>
    <lineage>
        <taxon>Eukaryota</taxon>
        <taxon>Fungi</taxon>
        <taxon>Dikarya</taxon>
        <taxon>Basidiomycota</taxon>
        <taxon>Agaricomycotina</taxon>
        <taxon>Agaricomycetes</taxon>
        <taxon>Cantharellales</taxon>
        <taxon>Tulasnellaceae</taxon>
        <taxon>Tulasnella</taxon>
    </lineage>
</organism>
<evidence type="ECO:0000313" key="2">
    <source>
        <dbReference type="Proteomes" id="UP000054248"/>
    </source>
</evidence>
<dbReference type="HOGENOM" id="CLU_106141_0_0_1"/>